<dbReference type="Pfam" id="PF01869">
    <property type="entry name" value="BcrAD_BadFG"/>
    <property type="match status" value="1"/>
</dbReference>
<comment type="caution">
    <text evidence="2">The sequence shown here is derived from an EMBL/GenBank/DDBJ whole genome shotgun (WGS) entry which is preliminary data.</text>
</comment>
<gene>
    <name evidence="2" type="ORF">L2422_02730</name>
</gene>
<dbReference type="Gene3D" id="3.30.420.40">
    <property type="match status" value="2"/>
</dbReference>
<dbReference type="InterPro" id="IPR002731">
    <property type="entry name" value="ATPase_BadF"/>
</dbReference>
<dbReference type="GO" id="GO:0045127">
    <property type="term" value="F:N-acetylglucosamine kinase activity"/>
    <property type="evidence" value="ECO:0007669"/>
    <property type="project" value="InterPro"/>
</dbReference>
<dbReference type="PANTHER" id="PTHR12862:SF0">
    <property type="entry name" value="N-ACETYL-D-GLUCOSAMINE KINASE"/>
    <property type="match status" value="1"/>
</dbReference>
<organism evidence="2 3">
    <name type="scientific">Lactobacillus mulieris</name>
    <dbReference type="NCBI Taxonomy" id="2508708"/>
    <lineage>
        <taxon>Bacteria</taxon>
        <taxon>Bacillati</taxon>
        <taxon>Bacillota</taxon>
        <taxon>Bacilli</taxon>
        <taxon>Lactobacillales</taxon>
        <taxon>Lactobacillaceae</taxon>
        <taxon>Lactobacillus</taxon>
    </lineage>
</organism>
<dbReference type="GeneID" id="97458974"/>
<feature type="domain" description="ATPase BadF/BadG/BcrA/BcrD type" evidence="1">
    <location>
        <begin position="5"/>
        <end position="267"/>
    </location>
</feature>
<dbReference type="EMBL" id="JAKHLF010000003">
    <property type="protein sequence ID" value="MCZ3844441.1"/>
    <property type="molecule type" value="Genomic_DNA"/>
</dbReference>
<evidence type="ECO:0000259" key="1">
    <source>
        <dbReference type="Pfam" id="PF01869"/>
    </source>
</evidence>
<accession>A0AAP3GX18</accession>
<dbReference type="AlphaFoldDB" id="A0AAP3GX18"/>
<evidence type="ECO:0000313" key="2">
    <source>
        <dbReference type="EMBL" id="MCZ3844441.1"/>
    </source>
</evidence>
<protein>
    <submittedName>
        <fullName evidence="2">N-acetylglucosamine kinase</fullName>
    </submittedName>
</protein>
<keyword evidence="2" id="KW-0808">Transferase</keyword>
<dbReference type="Proteomes" id="UP001213015">
    <property type="component" value="Unassembled WGS sequence"/>
</dbReference>
<dbReference type="InterPro" id="IPR043129">
    <property type="entry name" value="ATPase_NBD"/>
</dbReference>
<dbReference type="SUPFAM" id="SSF53067">
    <property type="entry name" value="Actin-like ATPase domain"/>
    <property type="match status" value="2"/>
</dbReference>
<dbReference type="RefSeq" id="WP_006586291.1">
    <property type="nucleotide sequence ID" value="NZ_CABMGH010000047.1"/>
</dbReference>
<name>A0AAP3GX18_9LACO</name>
<dbReference type="PANTHER" id="PTHR12862">
    <property type="entry name" value="BADF TYPE ATPASE DOMAIN-CONTAINING PROTEIN"/>
    <property type="match status" value="1"/>
</dbReference>
<keyword evidence="2" id="KW-0418">Kinase</keyword>
<dbReference type="CDD" id="cd24007">
    <property type="entry name" value="ASKHA_NBD_eukNAGK-like"/>
    <property type="match status" value="1"/>
</dbReference>
<reference evidence="2" key="1">
    <citation type="submission" date="2022-01" db="EMBL/GenBank/DDBJ databases">
        <title>VMRC isolate genome collection.</title>
        <authorList>
            <person name="France M."/>
            <person name="Rutt L."/>
            <person name="Humphrys M."/>
            <person name="Ravel J."/>
        </authorList>
    </citation>
    <scope>NUCLEOTIDE SEQUENCE</scope>
    <source>
        <strain evidence="2">C0127B5</strain>
    </source>
</reference>
<sequence>MHYQIGIDAGGTHTTAIAYDLTGQELLTVETGQGNINADFDGGMANIKEAIRQIQAKLGSDCERILAGIAGISVTGQYKEVSEALASAFNTKAKAVTDSLLALYKGLKGEDGIIVIAGTGSVVNGLQNGKILTVGGYGHLLGDEGSGYAISIAGLKSALHSWDKREKNDLIDLFTKHFGVSEMNDCNQKVYRLERPEIASLARLIAELADKGSKDAQDVIFSQADLLAQDIIMGLDRFTDPKPMAIALTGSVLTNNKMLRTRVEDKVHVKYPNAKFVVSSGSNASGILFDKNDDYYTAK</sequence>
<evidence type="ECO:0000313" key="3">
    <source>
        <dbReference type="Proteomes" id="UP001213015"/>
    </source>
</evidence>
<dbReference type="InterPro" id="IPR039758">
    <property type="entry name" value="NAGK-like"/>
</dbReference>
<proteinExistence type="predicted"/>